<evidence type="ECO:0000313" key="2">
    <source>
        <dbReference type="EMBL" id="GAF74247.1"/>
    </source>
</evidence>
<reference evidence="2" key="1">
    <citation type="journal article" date="2014" name="Front. Microbiol.">
        <title>High frequency of phylogenetically diverse reductive dehalogenase-homologous genes in deep subseafloor sedimentary metagenomes.</title>
        <authorList>
            <person name="Kawai M."/>
            <person name="Futagami T."/>
            <person name="Toyoda A."/>
            <person name="Takaki Y."/>
            <person name="Nishi S."/>
            <person name="Hori S."/>
            <person name="Arai W."/>
            <person name="Tsubouchi T."/>
            <person name="Morono Y."/>
            <person name="Uchiyama I."/>
            <person name="Ito T."/>
            <person name="Fujiyama A."/>
            <person name="Inagaki F."/>
            <person name="Takami H."/>
        </authorList>
    </citation>
    <scope>NUCLEOTIDE SEQUENCE</scope>
    <source>
        <strain evidence="2">Expedition CK06-06</strain>
    </source>
</reference>
<dbReference type="AlphaFoldDB" id="X0SEC2"/>
<name>X0SEC2_9ZZZZ</name>
<feature type="non-terminal residue" evidence="2">
    <location>
        <position position="254"/>
    </location>
</feature>
<proteinExistence type="predicted"/>
<gene>
    <name evidence="2" type="ORF">S01H1_03078</name>
</gene>
<comment type="caution">
    <text evidence="2">The sequence shown here is derived from an EMBL/GenBank/DDBJ whole genome shotgun (WGS) entry which is preliminary data.</text>
</comment>
<accession>X0SEC2</accession>
<feature type="non-terminal residue" evidence="2">
    <location>
        <position position="1"/>
    </location>
</feature>
<organism evidence="2">
    <name type="scientific">marine sediment metagenome</name>
    <dbReference type="NCBI Taxonomy" id="412755"/>
    <lineage>
        <taxon>unclassified sequences</taxon>
        <taxon>metagenomes</taxon>
        <taxon>ecological metagenomes</taxon>
    </lineage>
</organism>
<protein>
    <recommendedName>
        <fullName evidence="1">Peptidase MA-like domain-containing protein</fullName>
    </recommendedName>
</protein>
<feature type="domain" description="Peptidase MA-like" evidence="1">
    <location>
        <begin position="84"/>
        <end position="254"/>
    </location>
</feature>
<dbReference type="EMBL" id="BARS01001623">
    <property type="protein sequence ID" value="GAF74247.1"/>
    <property type="molecule type" value="Genomic_DNA"/>
</dbReference>
<dbReference type="InterPro" id="IPR039568">
    <property type="entry name" value="Peptidase_MA-like_dom"/>
</dbReference>
<evidence type="ECO:0000259" key="1">
    <source>
        <dbReference type="Pfam" id="PF13485"/>
    </source>
</evidence>
<sequence length="254" mass="28841">EFTPAARVEASWVWDMRKASLPPGAQVTYWWTIKNTDGDEFETLPAIVRFDDSHHQWQSLTSGNITLFWYEGDDSFAWELMNACQEGLARLTQEFGAYPERAITIYVYASSWELQGAMIFPQEWTGGVAFTEFGIIAMGISPDSIDWGKEALVHELTHLVVHQLIFSPYGSLPMWLDEGLAMYNQGDLPPELAYRLGKAISEDKLLSVRSLCSPFSAEPEKAYLSYAESYSLVEYLLDNYSGDKMLNLLTLFKQ</sequence>
<dbReference type="Pfam" id="PF13485">
    <property type="entry name" value="Peptidase_MA_2"/>
    <property type="match status" value="1"/>
</dbReference>